<comment type="similarity">
    <text evidence="1">Belongs to the enoyl-CoA hydratase/isomerase family.</text>
</comment>
<organism evidence="2">
    <name type="scientific">freshwater metagenome</name>
    <dbReference type="NCBI Taxonomy" id="449393"/>
    <lineage>
        <taxon>unclassified sequences</taxon>
        <taxon>metagenomes</taxon>
        <taxon>ecological metagenomes</taxon>
    </lineage>
</organism>
<dbReference type="PANTHER" id="PTHR43802">
    <property type="entry name" value="ENOYL-COA HYDRATASE"/>
    <property type="match status" value="1"/>
</dbReference>
<dbReference type="InterPro" id="IPR001753">
    <property type="entry name" value="Enoyl-CoA_hydra/iso"/>
</dbReference>
<reference evidence="2" key="1">
    <citation type="submission" date="2020-05" db="EMBL/GenBank/DDBJ databases">
        <authorList>
            <person name="Chiriac C."/>
            <person name="Salcher M."/>
            <person name="Ghai R."/>
            <person name="Kavagutti S V."/>
        </authorList>
    </citation>
    <scope>NUCLEOTIDE SEQUENCE</scope>
</reference>
<dbReference type="Gene3D" id="1.10.12.10">
    <property type="entry name" value="Lyase 2-enoyl-coa Hydratase, Chain A, domain 2"/>
    <property type="match status" value="1"/>
</dbReference>
<dbReference type="EMBL" id="CAEZST010000030">
    <property type="protein sequence ID" value="CAB4552078.1"/>
    <property type="molecule type" value="Genomic_DNA"/>
</dbReference>
<dbReference type="CDD" id="cd06558">
    <property type="entry name" value="crotonase-like"/>
    <property type="match status" value="1"/>
</dbReference>
<evidence type="ECO:0000256" key="1">
    <source>
        <dbReference type="ARBA" id="ARBA00005254"/>
    </source>
</evidence>
<dbReference type="PANTHER" id="PTHR43802:SF1">
    <property type="entry name" value="IP11341P-RELATED"/>
    <property type="match status" value="1"/>
</dbReference>
<dbReference type="NCBIfam" id="NF005126">
    <property type="entry name" value="PRK06563.1"/>
    <property type="match status" value="1"/>
</dbReference>
<dbReference type="Pfam" id="PF00378">
    <property type="entry name" value="ECH_1"/>
    <property type="match status" value="1"/>
</dbReference>
<dbReference type="InterPro" id="IPR029045">
    <property type="entry name" value="ClpP/crotonase-like_dom_sf"/>
</dbReference>
<sequence>MSKVTTERVGHILKIGLNRPDKVNAADEELLHGLALAYGELEREKDLRVGLLFAHGDHFTAGLDLFDVGPKMQSGKLQLVPEGGIDPWGIQTKQVSKPVVMATRGTCFTLGVELALASDIVIAASDSKFAQLEVARAILPFGGGTIRLPKVAGHAKAMQYLLTGDTFSAEDALQMGMINEIVAPGAELDRAMEFAQKIAQQAPLAVQATLASARNADTENEKKQLFQRLGQLMTTKDVERGMQAFISKQPAEFEGN</sequence>
<dbReference type="AlphaFoldDB" id="A0A6J6CQH7"/>
<proteinExistence type="inferred from homology"/>
<name>A0A6J6CQH7_9ZZZZ</name>
<dbReference type="InterPro" id="IPR014748">
    <property type="entry name" value="Enoyl-CoA_hydra_C"/>
</dbReference>
<dbReference type="SUPFAM" id="SSF52096">
    <property type="entry name" value="ClpP/crotonase"/>
    <property type="match status" value="1"/>
</dbReference>
<accession>A0A6J6CQH7</accession>
<gene>
    <name evidence="2" type="ORF">UFOPK1503_01125</name>
</gene>
<protein>
    <submittedName>
        <fullName evidence="2">Unannotated protein</fullName>
    </submittedName>
</protein>
<dbReference type="Gene3D" id="3.90.226.10">
    <property type="entry name" value="2-enoyl-CoA Hydratase, Chain A, domain 1"/>
    <property type="match status" value="1"/>
</dbReference>
<evidence type="ECO:0000313" key="2">
    <source>
        <dbReference type="EMBL" id="CAB4552078.1"/>
    </source>
</evidence>